<keyword evidence="2" id="KW-1185">Reference proteome</keyword>
<protein>
    <submittedName>
        <fullName evidence="1">Uncharacterized protein</fullName>
    </submittedName>
</protein>
<dbReference type="EMBL" id="FQZB01000009">
    <property type="protein sequence ID" value="SHJ53365.1"/>
    <property type="molecule type" value="Genomic_DNA"/>
</dbReference>
<evidence type="ECO:0000313" key="1">
    <source>
        <dbReference type="EMBL" id="SHJ53365.1"/>
    </source>
</evidence>
<evidence type="ECO:0000313" key="2">
    <source>
        <dbReference type="Proteomes" id="UP000184310"/>
    </source>
</evidence>
<name>A0A1M6K397_9CLOT</name>
<dbReference type="Proteomes" id="UP000184310">
    <property type="component" value="Unassembled WGS sequence"/>
</dbReference>
<dbReference type="AlphaFoldDB" id="A0A1M6K397"/>
<reference evidence="1 2" key="1">
    <citation type="submission" date="2016-11" db="EMBL/GenBank/DDBJ databases">
        <authorList>
            <person name="Jaros S."/>
            <person name="Januszkiewicz K."/>
            <person name="Wedrychowicz H."/>
        </authorList>
    </citation>
    <scope>NUCLEOTIDE SEQUENCE [LARGE SCALE GENOMIC DNA]</scope>
    <source>
        <strain evidence="1 2">DSM 21758</strain>
    </source>
</reference>
<sequence length="131" mass="15398">MEIKSGDLMYYFNIELDETGLVKTIVKTYPIIATKEKFEDNQIMVIDNLNYTTLQTKDEKYSTHTIFNKVRCYEMNYHSRGLKDSVTGYLYTTNSNKKVAITKIKKAMEKYLKDKYGKYGNFIELLNKIEA</sequence>
<dbReference type="STRING" id="1121302.SAMN02745163_02084"/>
<gene>
    <name evidence="1" type="ORF">SAMN02745163_02084</name>
</gene>
<accession>A0A1M6K397</accession>
<dbReference type="RefSeq" id="WP_072986856.1">
    <property type="nucleotide sequence ID" value="NZ_FQZB01000009.1"/>
</dbReference>
<organism evidence="1 2">
    <name type="scientific">Clostridium cavendishii DSM 21758</name>
    <dbReference type="NCBI Taxonomy" id="1121302"/>
    <lineage>
        <taxon>Bacteria</taxon>
        <taxon>Bacillati</taxon>
        <taxon>Bacillota</taxon>
        <taxon>Clostridia</taxon>
        <taxon>Eubacteriales</taxon>
        <taxon>Clostridiaceae</taxon>
        <taxon>Clostridium</taxon>
    </lineage>
</organism>
<proteinExistence type="predicted"/>